<evidence type="ECO:0000256" key="1">
    <source>
        <dbReference type="ARBA" id="ARBA00003234"/>
    </source>
</evidence>
<dbReference type="Pfam" id="PF04055">
    <property type="entry name" value="Radical_SAM"/>
    <property type="match status" value="1"/>
</dbReference>
<evidence type="ECO:0000256" key="7">
    <source>
        <dbReference type="ARBA" id="ARBA00023014"/>
    </source>
</evidence>
<dbReference type="GO" id="GO:0051539">
    <property type="term" value="F:4 iron, 4 sulfur cluster binding"/>
    <property type="evidence" value="ECO:0007669"/>
    <property type="project" value="UniProtKB-UniRule"/>
</dbReference>
<evidence type="ECO:0000256" key="3">
    <source>
        <dbReference type="ARBA" id="ARBA00022679"/>
    </source>
</evidence>
<evidence type="ECO:0000313" key="18">
    <source>
        <dbReference type="Proteomes" id="UP000824140"/>
    </source>
</evidence>
<gene>
    <name evidence="13 17" type="primary">miaB</name>
    <name evidence="17" type="ORF">IAA84_06495</name>
</gene>
<evidence type="ECO:0000259" key="16">
    <source>
        <dbReference type="PROSITE" id="PS51918"/>
    </source>
</evidence>
<feature type="domain" description="TRAM" evidence="14">
    <location>
        <begin position="397"/>
        <end position="460"/>
    </location>
</feature>
<dbReference type="CDD" id="cd01335">
    <property type="entry name" value="Radical_SAM"/>
    <property type="match status" value="1"/>
</dbReference>
<dbReference type="PROSITE" id="PS51918">
    <property type="entry name" value="RADICAL_SAM"/>
    <property type="match status" value="1"/>
</dbReference>
<dbReference type="InterPro" id="IPR005839">
    <property type="entry name" value="Methylthiotransferase"/>
</dbReference>
<dbReference type="Pfam" id="PF01938">
    <property type="entry name" value="TRAM"/>
    <property type="match status" value="1"/>
</dbReference>
<keyword evidence="4 13" id="KW-0949">S-adenosyl-L-methionine</keyword>
<comment type="subcellular location">
    <subcellularLocation>
        <location evidence="13">Cytoplasm</location>
    </subcellularLocation>
</comment>
<dbReference type="InterPro" id="IPR038135">
    <property type="entry name" value="Methylthiotransferase_N_sf"/>
</dbReference>
<dbReference type="SFLD" id="SFLDS00029">
    <property type="entry name" value="Radical_SAM"/>
    <property type="match status" value="1"/>
</dbReference>
<reference evidence="17" key="1">
    <citation type="submission" date="2020-10" db="EMBL/GenBank/DDBJ databases">
        <authorList>
            <person name="Gilroy R."/>
        </authorList>
    </citation>
    <scope>NUCLEOTIDE SEQUENCE</scope>
    <source>
        <strain evidence="17">13766</strain>
    </source>
</reference>
<dbReference type="InterPro" id="IPR006638">
    <property type="entry name" value="Elp3/MiaA/NifB-like_rSAM"/>
</dbReference>
<dbReference type="PROSITE" id="PS51449">
    <property type="entry name" value="MTTASE_N"/>
    <property type="match status" value="1"/>
</dbReference>
<comment type="catalytic activity">
    <reaction evidence="9 13">
        <text>N(6)-dimethylallyladenosine(37) in tRNA + (sulfur carrier)-SH + AH2 + 2 S-adenosyl-L-methionine = 2-methylsulfanyl-N(6)-dimethylallyladenosine(37) in tRNA + (sulfur carrier)-H + 5'-deoxyadenosine + L-methionine + A + S-adenosyl-L-homocysteine + 2 H(+)</text>
        <dbReference type="Rhea" id="RHEA:37067"/>
        <dbReference type="Rhea" id="RHEA-COMP:10375"/>
        <dbReference type="Rhea" id="RHEA-COMP:10376"/>
        <dbReference type="Rhea" id="RHEA-COMP:14737"/>
        <dbReference type="Rhea" id="RHEA-COMP:14739"/>
        <dbReference type="ChEBI" id="CHEBI:13193"/>
        <dbReference type="ChEBI" id="CHEBI:15378"/>
        <dbReference type="ChEBI" id="CHEBI:17319"/>
        <dbReference type="ChEBI" id="CHEBI:17499"/>
        <dbReference type="ChEBI" id="CHEBI:29917"/>
        <dbReference type="ChEBI" id="CHEBI:57844"/>
        <dbReference type="ChEBI" id="CHEBI:57856"/>
        <dbReference type="ChEBI" id="CHEBI:59789"/>
        <dbReference type="ChEBI" id="CHEBI:64428"/>
        <dbReference type="ChEBI" id="CHEBI:74415"/>
        <dbReference type="ChEBI" id="CHEBI:74417"/>
        <dbReference type="EC" id="2.8.4.3"/>
    </reaction>
</comment>
<evidence type="ECO:0000313" key="17">
    <source>
        <dbReference type="EMBL" id="HIS92653.1"/>
    </source>
</evidence>
<comment type="cofactor">
    <cofactor evidence="13">
        <name>[4Fe-4S] cluster</name>
        <dbReference type="ChEBI" id="CHEBI:49883"/>
    </cofactor>
    <text evidence="13">Binds 2 [4Fe-4S] clusters. One cluster is coordinated with 3 cysteines and an exchangeable S-adenosyl-L-methionine.</text>
</comment>
<dbReference type="PROSITE" id="PS01278">
    <property type="entry name" value="MTTASE_RADICAL"/>
    <property type="match status" value="1"/>
</dbReference>
<evidence type="ECO:0000256" key="8">
    <source>
        <dbReference type="ARBA" id="ARBA00033765"/>
    </source>
</evidence>
<dbReference type="Gene3D" id="3.80.30.20">
    <property type="entry name" value="tm_1862 like domain"/>
    <property type="match status" value="1"/>
</dbReference>
<keyword evidence="13" id="KW-0963">Cytoplasm</keyword>
<feature type="binding site" evidence="13">
    <location>
        <position position="74"/>
    </location>
    <ligand>
        <name>[4Fe-4S] cluster</name>
        <dbReference type="ChEBI" id="CHEBI:49883"/>
        <label>1</label>
    </ligand>
</feature>
<dbReference type="InterPro" id="IPR006463">
    <property type="entry name" value="MiaB_methiolase"/>
</dbReference>
<evidence type="ECO:0000259" key="14">
    <source>
        <dbReference type="PROSITE" id="PS50926"/>
    </source>
</evidence>
<dbReference type="Pfam" id="PF00919">
    <property type="entry name" value="UPF0004"/>
    <property type="match status" value="1"/>
</dbReference>
<feature type="binding site" evidence="13">
    <location>
        <position position="188"/>
    </location>
    <ligand>
        <name>[4Fe-4S] cluster</name>
        <dbReference type="ChEBI" id="CHEBI:49883"/>
        <label>2</label>
        <note>4Fe-4S-S-AdoMet</note>
    </ligand>
</feature>
<sequence length="461" mass="51934">MKEKPFVPQEELARQESFVREIAGIFGGRKTYHIVTLGCQMNVRDSETLAGFMGEMGFSPAEKEAADIVLYNTCCVRENAENRALGNVIWLKELKRERPDMVIAVCGCMMQEEGMAARLQKRYPFIDLVFGTHNAYRFPEYLYQVLLQKRRVFEVETSDGVIAEGLPALRSRPHSAFVNIMFGCDNFCSYCIVPYVRGRERSRNANDILKEVEMLRDAGAQEITLLGQNVNSYQGGEFASLLRLLSQTGIPRIRFMTSHPKDLSDDLIAAMRDLSNVMPQLHLPVQSGSSEVLRRMNRRYTREHYLSLVEKLRAAIPEIGLTTDIIVGFPGETLAQFEETLSLVEEVRYDSAFTFIFSPRRGTLAATYPDDTPEAEKSARIQRLIDRQQAISQEILSAQVGREEWVLVDDVSARDTGCVCGRTPRGHMVNFPGNADSVGTFAHVRIVSAGRNTLRGERIDG</sequence>
<proteinExistence type="inferred from homology"/>
<reference evidence="17" key="2">
    <citation type="journal article" date="2021" name="PeerJ">
        <title>Extensive microbial diversity within the chicken gut microbiome revealed by metagenomics and culture.</title>
        <authorList>
            <person name="Gilroy R."/>
            <person name="Ravi A."/>
            <person name="Getino M."/>
            <person name="Pursley I."/>
            <person name="Horton D.L."/>
            <person name="Alikhan N.F."/>
            <person name="Baker D."/>
            <person name="Gharbi K."/>
            <person name="Hall N."/>
            <person name="Watson M."/>
            <person name="Adriaenssens E.M."/>
            <person name="Foster-Nyarko E."/>
            <person name="Jarju S."/>
            <person name="Secka A."/>
            <person name="Antonio M."/>
            <person name="Oren A."/>
            <person name="Chaudhuri R.R."/>
            <person name="La Ragione R."/>
            <person name="Hildebrand F."/>
            <person name="Pallen M.J."/>
        </authorList>
    </citation>
    <scope>NUCLEOTIDE SEQUENCE</scope>
    <source>
        <strain evidence="17">13766</strain>
    </source>
</reference>
<dbReference type="HAMAP" id="MF_01864">
    <property type="entry name" value="tRNA_metthiotr_MiaB"/>
    <property type="match status" value="1"/>
</dbReference>
<feature type="binding site" evidence="13">
    <location>
        <position position="108"/>
    </location>
    <ligand>
        <name>[4Fe-4S] cluster</name>
        <dbReference type="ChEBI" id="CHEBI:49883"/>
        <label>1</label>
    </ligand>
</feature>
<dbReference type="SFLD" id="SFLDF00273">
    <property type="entry name" value="(dimethylallyl)adenosine_tRNA"/>
    <property type="match status" value="1"/>
</dbReference>
<dbReference type="NCBIfam" id="TIGR01574">
    <property type="entry name" value="miaB-methiolase"/>
    <property type="match status" value="1"/>
</dbReference>
<evidence type="ECO:0000256" key="13">
    <source>
        <dbReference type="HAMAP-Rule" id="MF_01864"/>
    </source>
</evidence>
<dbReference type="PROSITE" id="PS50926">
    <property type="entry name" value="TRAM"/>
    <property type="match status" value="1"/>
</dbReference>
<dbReference type="FunFam" id="3.80.30.20:FF:000001">
    <property type="entry name" value="tRNA-2-methylthio-N(6)-dimethylallyladenosine synthase 2"/>
    <property type="match status" value="1"/>
</dbReference>
<evidence type="ECO:0000259" key="15">
    <source>
        <dbReference type="PROSITE" id="PS51449"/>
    </source>
</evidence>
<evidence type="ECO:0000256" key="11">
    <source>
        <dbReference type="ARBA" id="ARBA00080698"/>
    </source>
</evidence>
<evidence type="ECO:0000256" key="12">
    <source>
        <dbReference type="ARBA" id="ARBA00081141"/>
    </source>
</evidence>
<evidence type="ECO:0000256" key="10">
    <source>
        <dbReference type="ARBA" id="ARBA00068570"/>
    </source>
</evidence>
<dbReference type="InterPro" id="IPR002792">
    <property type="entry name" value="TRAM_dom"/>
</dbReference>
<dbReference type="GO" id="GO:0046872">
    <property type="term" value="F:metal ion binding"/>
    <property type="evidence" value="ECO:0007669"/>
    <property type="project" value="UniProtKB-KW"/>
</dbReference>
<evidence type="ECO:0000256" key="6">
    <source>
        <dbReference type="ARBA" id="ARBA00023004"/>
    </source>
</evidence>
<dbReference type="Gene3D" id="3.40.50.12160">
    <property type="entry name" value="Methylthiotransferase, N-terminal domain"/>
    <property type="match status" value="1"/>
</dbReference>
<dbReference type="FunFam" id="3.40.50.12160:FF:000003">
    <property type="entry name" value="CDK5 regulatory subunit-associated protein 1"/>
    <property type="match status" value="1"/>
</dbReference>
<dbReference type="SMART" id="SM00729">
    <property type="entry name" value="Elp3"/>
    <property type="match status" value="1"/>
</dbReference>
<dbReference type="SFLD" id="SFLDG01082">
    <property type="entry name" value="B12-binding_domain_containing"/>
    <property type="match status" value="1"/>
</dbReference>
<comment type="caution">
    <text evidence="17">The sequence shown here is derived from an EMBL/GenBank/DDBJ whole genome shotgun (WGS) entry which is preliminary data.</text>
</comment>
<organism evidence="17 18">
    <name type="scientific">Candidatus Alectryocaccomicrobium excrementavium</name>
    <dbReference type="NCBI Taxonomy" id="2840668"/>
    <lineage>
        <taxon>Bacteria</taxon>
        <taxon>Bacillati</taxon>
        <taxon>Bacillota</taxon>
        <taxon>Clostridia</taxon>
        <taxon>Candidatus Alectryocaccomicrobium</taxon>
    </lineage>
</organism>
<dbReference type="InterPro" id="IPR020612">
    <property type="entry name" value="Methylthiotransferase_CS"/>
</dbReference>
<dbReference type="PANTHER" id="PTHR43020:SF2">
    <property type="entry name" value="MITOCHONDRIAL TRNA METHYLTHIOTRANSFERASE CDK5RAP1"/>
    <property type="match status" value="1"/>
</dbReference>
<feature type="binding site" evidence="13">
    <location>
        <position position="184"/>
    </location>
    <ligand>
        <name>[4Fe-4S] cluster</name>
        <dbReference type="ChEBI" id="CHEBI:49883"/>
        <label>2</label>
        <note>4Fe-4S-S-AdoMet</note>
    </ligand>
</feature>
<feature type="binding site" evidence="13">
    <location>
        <position position="39"/>
    </location>
    <ligand>
        <name>[4Fe-4S] cluster</name>
        <dbReference type="ChEBI" id="CHEBI:49883"/>
        <label>1</label>
    </ligand>
</feature>
<protein>
    <recommendedName>
        <fullName evidence="10 13">tRNA-2-methylthio-N(6)-dimethylallyladenosine synthase</fullName>
        <ecNumber evidence="8 13">2.8.4.3</ecNumber>
    </recommendedName>
    <alternativeName>
        <fullName evidence="12 13">(Dimethylallyl)adenosine tRNA methylthiotransferase MiaB</fullName>
    </alternativeName>
    <alternativeName>
        <fullName evidence="11 13">tRNA-i(6)A37 methylthiotransferase</fullName>
    </alternativeName>
</protein>
<dbReference type="NCBIfam" id="TIGR00089">
    <property type="entry name" value="MiaB/RimO family radical SAM methylthiotransferase"/>
    <property type="match status" value="1"/>
</dbReference>
<keyword evidence="2 13" id="KW-0004">4Fe-4S</keyword>
<comment type="subunit">
    <text evidence="13">Monomer.</text>
</comment>
<comment type="function">
    <text evidence="1 13">Catalyzes the methylthiolation of N6-(dimethylallyl)adenosine (i(6)A), leading to the formation of 2-methylthio-N6-(dimethylallyl)adenosine (ms(2)i(6)A) at position 37 in tRNAs that read codons beginning with uridine.</text>
</comment>
<feature type="binding site" evidence="13">
    <location>
        <position position="191"/>
    </location>
    <ligand>
        <name>[4Fe-4S] cluster</name>
        <dbReference type="ChEBI" id="CHEBI:49883"/>
        <label>2</label>
        <note>4Fe-4S-S-AdoMet</note>
    </ligand>
</feature>
<dbReference type="SFLD" id="SFLDG01061">
    <property type="entry name" value="methylthiotransferase"/>
    <property type="match status" value="1"/>
</dbReference>
<keyword evidence="13" id="KW-0819">tRNA processing</keyword>
<keyword evidence="5 13" id="KW-0479">Metal-binding</keyword>
<dbReference type="AlphaFoldDB" id="A0A9D1K794"/>
<feature type="domain" description="MTTase N-terminal" evidence="15">
    <location>
        <begin position="30"/>
        <end position="147"/>
    </location>
</feature>
<dbReference type="InterPro" id="IPR007197">
    <property type="entry name" value="rSAM"/>
</dbReference>
<dbReference type="Proteomes" id="UP000824140">
    <property type="component" value="Unassembled WGS sequence"/>
</dbReference>
<evidence type="ECO:0000256" key="9">
    <source>
        <dbReference type="ARBA" id="ARBA00051425"/>
    </source>
</evidence>
<comment type="similarity">
    <text evidence="13">Belongs to the methylthiotransferase family. MiaB subfamily.</text>
</comment>
<evidence type="ECO:0000256" key="5">
    <source>
        <dbReference type="ARBA" id="ARBA00022723"/>
    </source>
</evidence>
<dbReference type="EC" id="2.8.4.3" evidence="8 13"/>
<name>A0A9D1K794_9FIRM</name>
<dbReference type="EMBL" id="DVJN01000127">
    <property type="protein sequence ID" value="HIS92653.1"/>
    <property type="molecule type" value="Genomic_DNA"/>
</dbReference>
<dbReference type="GO" id="GO:0035597">
    <property type="term" value="F:tRNA-2-methylthio-N(6)-dimethylallyladenosine(37) synthase activity"/>
    <property type="evidence" value="ECO:0007669"/>
    <property type="project" value="UniProtKB-EC"/>
</dbReference>
<evidence type="ECO:0000256" key="4">
    <source>
        <dbReference type="ARBA" id="ARBA00022691"/>
    </source>
</evidence>
<keyword evidence="3 13" id="KW-0808">Transferase</keyword>
<feature type="domain" description="Radical SAM core" evidence="16">
    <location>
        <begin position="170"/>
        <end position="394"/>
    </location>
</feature>
<keyword evidence="7 13" id="KW-0411">Iron-sulfur</keyword>
<keyword evidence="6 13" id="KW-0408">Iron</keyword>
<dbReference type="GO" id="GO:0005829">
    <property type="term" value="C:cytosol"/>
    <property type="evidence" value="ECO:0007669"/>
    <property type="project" value="TreeGrafter"/>
</dbReference>
<accession>A0A9D1K794</accession>
<dbReference type="InterPro" id="IPR058240">
    <property type="entry name" value="rSAM_sf"/>
</dbReference>
<evidence type="ECO:0000256" key="2">
    <source>
        <dbReference type="ARBA" id="ARBA00022485"/>
    </source>
</evidence>
<dbReference type="InterPro" id="IPR013848">
    <property type="entry name" value="Methylthiotransferase_N"/>
</dbReference>
<dbReference type="InterPro" id="IPR023404">
    <property type="entry name" value="rSAM_horseshoe"/>
</dbReference>
<dbReference type="PANTHER" id="PTHR43020">
    <property type="entry name" value="CDK5 REGULATORY SUBUNIT-ASSOCIATED PROTEIN 1"/>
    <property type="match status" value="1"/>
</dbReference>
<dbReference type="SUPFAM" id="SSF102114">
    <property type="entry name" value="Radical SAM enzymes"/>
    <property type="match status" value="1"/>
</dbReference>